<name>A0A3N0V090_9PROT</name>
<dbReference type="AlphaFoldDB" id="A0A3N0V090"/>
<feature type="domain" description="Flagellar hook protein FlgE D2" evidence="7">
    <location>
        <begin position="161"/>
        <end position="273"/>
    </location>
</feature>
<keyword evidence="9" id="KW-0282">Flagellum</keyword>
<dbReference type="NCBIfam" id="TIGR03506">
    <property type="entry name" value="FlgEFG_subfam"/>
    <property type="match status" value="1"/>
</dbReference>
<dbReference type="InterPro" id="IPR001444">
    <property type="entry name" value="Flag_bb_rod_N"/>
</dbReference>
<dbReference type="RefSeq" id="WP_123237682.1">
    <property type="nucleotide sequence ID" value="NZ_RJVP01000004.1"/>
</dbReference>
<gene>
    <name evidence="9" type="primary">flgF</name>
    <name evidence="9" type="ORF">ED236_09265</name>
</gene>
<dbReference type="InterPro" id="IPR053967">
    <property type="entry name" value="LlgE_F_G-like_D1"/>
</dbReference>
<dbReference type="PANTHER" id="PTHR30435">
    <property type="entry name" value="FLAGELLAR PROTEIN"/>
    <property type="match status" value="1"/>
</dbReference>
<dbReference type="Proteomes" id="UP000275137">
    <property type="component" value="Unassembled WGS sequence"/>
</dbReference>
<sequence>MLESLYIGMSGLTSYSKGLSNISNNVANLNTTGYKGSDLAFLDLFYQYQFAGSNQQGLPFSQGGGVRAGNSSTSFAQGDFRQTGNDLDAAVNGNGFFVVNKDGKTFYTRAGQFEFDSNGILTTRDDGARVYGIRNGALTEINISGKRSNPPKATTEIVFTDSLSNSSTTFDVNNIVVYDSLGKEHQLTLRLTNNSATVPGQWTFKLLEGTTELTAGEFRYDGSGLSNPAFNKHIFSYAPGEGASATQLTLDVSASNFFSSSASSLKVQSQNGYAAGFLSRTALDTDGNLVLTYSNGQTDKSDQLALAYFSDQNALQAQGGNRYSVFGQSERFLGTPGERALGKLQVSGIELSNVDLAQEFSELIIVQRGYQASSQVISAANEMIQQLGEIRGRR</sequence>
<comment type="similarity">
    <text evidence="2 4">Belongs to the flagella basal body rod proteins family.</text>
</comment>
<evidence type="ECO:0000313" key="9">
    <source>
        <dbReference type="EMBL" id="ROH85908.1"/>
    </source>
</evidence>
<feature type="domain" description="Flagellar hook protein FlgE/F/G-like D1" evidence="8">
    <location>
        <begin position="90"/>
        <end position="143"/>
    </location>
</feature>
<evidence type="ECO:0000256" key="3">
    <source>
        <dbReference type="ARBA" id="ARBA00023143"/>
    </source>
</evidence>
<comment type="caution">
    <text evidence="9">The sequence shown here is derived from an EMBL/GenBank/DDBJ whole genome shotgun (WGS) entry which is preliminary data.</text>
</comment>
<proteinExistence type="inferred from homology"/>
<keyword evidence="9" id="KW-0969">Cilium</keyword>
<evidence type="ECO:0000256" key="1">
    <source>
        <dbReference type="ARBA" id="ARBA00004117"/>
    </source>
</evidence>
<reference evidence="9 10" key="1">
    <citation type="submission" date="2018-10" db="EMBL/GenBank/DDBJ databases">
        <authorList>
            <person name="Chen W.-M."/>
        </authorList>
    </citation>
    <scope>NUCLEOTIDE SEQUENCE [LARGE SCALE GENOMIC DNA]</scope>
    <source>
        <strain evidence="9 10">H-5</strain>
    </source>
</reference>
<protein>
    <recommendedName>
        <fullName evidence="4">Flagellar basal-body rod protein FlgF</fullName>
    </recommendedName>
</protein>
<evidence type="ECO:0000313" key="10">
    <source>
        <dbReference type="Proteomes" id="UP000275137"/>
    </source>
</evidence>
<evidence type="ECO:0000259" key="5">
    <source>
        <dbReference type="Pfam" id="PF00460"/>
    </source>
</evidence>
<dbReference type="InterPro" id="IPR020013">
    <property type="entry name" value="Flagellar_FlgE/F/G"/>
</dbReference>
<keyword evidence="3 4" id="KW-0975">Bacterial flagellum</keyword>
<dbReference type="Gene3D" id="2.60.98.20">
    <property type="entry name" value="Flagellar hook protein FlgE"/>
    <property type="match status" value="1"/>
</dbReference>
<dbReference type="GO" id="GO:0030694">
    <property type="term" value="C:bacterial-type flagellum basal body, rod"/>
    <property type="evidence" value="ECO:0007669"/>
    <property type="project" value="UniProtKB-UniRule"/>
</dbReference>
<keyword evidence="9" id="KW-0966">Cell projection</keyword>
<dbReference type="NCBIfam" id="TIGR02490">
    <property type="entry name" value="flgF"/>
    <property type="match status" value="1"/>
</dbReference>
<feature type="domain" description="Flagellar basal-body/hook protein C-terminal" evidence="6">
    <location>
        <begin position="349"/>
        <end position="387"/>
    </location>
</feature>
<dbReference type="InterPro" id="IPR037058">
    <property type="entry name" value="Falgellar_hook_FlgE_sf"/>
</dbReference>
<dbReference type="EMBL" id="RJVP01000004">
    <property type="protein sequence ID" value="ROH85908.1"/>
    <property type="molecule type" value="Genomic_DNA"/>
</dbReference>
<evidence type="ECO:0000259" key="8">
    <source>
        <dbReference type="Pfam" id="PF22692"/>
    </source>
</evidence>
<dbReference type="GO" id="GO:0071978">
    <property type="term" value="P:bacterial-type flagellum-dependent swarming motility"/>
    <property type="evidence" value="ECO:0007669"/>
    <property type="project" value="TreeGrafter"/>
</dbReference>
<dbReference type="InterPro" id="IPR010930">
    <property type="entry name" value="Flg_bb/hook_C_dom"/>
</dbReference>
<dbReference type="Pfam" id="PF22692">
    <property type="entry name" value="LlgE_F_G_D1"/>
    <property type="match status" value="1"/>
</dbReference>
<dbReference type="Pfam" id="PF06429">
    <property type="entry name" value="Flg_bbr_C"/>
    <property type="match status" value="1"/>
</dbReference>
<evidence type="ECO:0000259" key="7">
    <source>
        <dbReference type="Pfam" id="PF07559"/>
    </source>
</evidence>
<feature type="domain" description="Flagellar basal body rod protein N-terminal" evidence="5">
    <location>
        <begin position="5"/>
        <end position="35"/>
    </location>
</feature>
<dbReference type="InterPro" id="IPR011491">
    <property type="entry name" value="FlgE_D2"/>
</dbReference>
<evidence type="ECO:0000259" key="6">
    <source>
        <dbReference type="Pfam" id="PF06429"/>
    </source>
</evidence>
<dbReference type="InterPro" id="IPR037925">
    <property type="entry name" value="FlgE/F/G-like"/>
</dbReference>
<keyword evidence="10" id="KW-1185">Reference proteome</keyword>
<evidence type="ECO:0000256" key="2">
    <source>
        <dbReference type="ARBA" id="ARBA00009677"/>
    </source>
</evidence>
<accession>A0A3N0V090</accession>
<dbReference type="Pfam" id="PF00460">
    <property type="entry name" value="Flg_bb_rod"/>
    <property type="match status" value="1"/>
</dbReference>
<organism evidence="9 10">
    <name type="scientific">Pseudomethylobacillus aquaticus</name>
    <dbReference type="NCBI Taxonomy" id="2676064"/>
    <lineage>
        <taxon>Bacteria</taxon>
        <taxon>Pseudomonadati</taxon>
        <taxon>Pseudomonadota</taxon>
        <taxon>Betaproteobacteria</taxon>
        <taxon>Nitrosomonadales</taxon>
        <taxon>Methylophilaceae</taxon>
        <taxon>Pseudomethylobacillus</taxon>
    </lineage>
</organism>
<comment type="subunit">
    <text evidence="4">The basal body constitutes a major portion of the flagellar organelle and consists of five rings (E,L,P,S, and M) mounted on a central rod. The rod consists of about 26 subunits of FlgG in the distal portion, and FlgB, FlgC and FlgF are thought to build up the proximal portion of the rod with about 6 subunits each.</text>
</comment>
<comment type="subcellular location">
    <subcellularLocation>
        <location evidence="1 4">Bacterial flagellum basal body</location>
    </subcellularLocation>
</comment>
<dbReference type="PANTHER" id="PTHR30435:SF19">
    <property type="entry name" value="FLAGELLAR BASAL-BODY ROD PROTEIN FLGG"/>
    <property type="match status" value="1"/>
</dbReference>
<dbReference type="SUPFAM" id="SSF117143">
    <property type="entry name" value="Flagellar hook protein flgE"/>
    <property type="match status" value="1"/>
</dbReference>
<dbReference type="InterPro" id="IPR012836">
    <property type="entry name" value="FlgF"/>
</dbReference>
<dbReference type="Pfam" id="PF07559">
    <property type="entry name" value="FlgE_D2"/>
    <property type="match status" value="1"/>
</dbReference>
<evidence type="ECO:0000256" key="4">
    <source>
        <dbReference type="RuleBase" id="RU362116"/>
    </source>
</evidence>